<gene>
    <name evidence="1" type="ORF">Patl1_23615</name>
</gene>
<keyword evidence="2" id="KW-1185">Reference proteome</keyword>
<name>A0ACC0ZZ46_9ROSI</name>
<proteinExistence type="predicted"/>
<organism evidence="1 2">
    <name type="scientific">Pistacia atlantica</name>
    <dbReference type="NCBI Taxonomy" id="434234"/>
    <lineage>
        <taxon>Eukaryota</taxon>
        <taxon>Viridiplantae</taxon>
        <taxon>Streptophyta</taxon>
        <taxon>Embryophyta</taxon>
        <taxon>Tracheophyta</taxon>
        <taxon>Spermatophyta</taxon>
        <taxon>Magnoliopsida</taxon>
        <taxon>eudicotyledons</taxon>
        <taxon>Gunneridae</taxon>
        <taxon>Pentapetalae</taxon>
        <taxon>rosids</taxon>
        <taxon>malvids</taxon>
        <taxon>Sapindales</taxon>
        <taxon>Anacardiaceae</taxon>
        <taxon>Pistacia</taxon>
    </lineage>
</organism>
<evidence type="ECO:0000313" key="1">
    <source>
        <dbReference type="EMBL" id="KAJ0078886.1"/>
    </source>
</evidence>
<sequence>MKVKGGGKRKVVAGGGGNLGLNDAVDVFVVEENHIDVNEVKQQDGEEIEEENEEEEEEEEDEEDEDEEVARDEEPQEDRPKLDEGFFEIEAIRRRRIRKGQLQYLIKWRGWPETANTWEPLENLQSCSDVIDAFEESLRLGGKSSRKRKRKYGGPHTLTKKKQPRSSNAAYNVGVAGLSLATPPLSNTNLIDFPVSNQSIGSGHEGQKNGDLSIVKTRRQTSENRFANGSKQVDMRKEETEYDPKLSELKGTMFSNEANVDKLAVNLQDAKVLEGSGLTHGVSKVDQVESVPNDRRTGAKRRKCGSVKRFRQDLASSKPVAAQDSAPSIAAGCGGTGEQPGIGNSSHKNKIDGSRNASALVKIIRPMDFSASVSDNVQDVLVTFYGIEGFICLNLDFGIVFRLYVLSFFKKLLLHSCSSIRKLSKHQIVWKRRRGKVATVATYMELMCCIFKDSQDVNKLEKVIRSDGKEVMVDNKFLKANDPLLLINFYEQHLKYSPQ</sequence>
<dbReference type="EMBL" id="CM047909">
    <property type="protein sequence ID" value="KAJ0078886.1"/>
    <property type="molecule type" value="Genomic_DNA"/>
</dbReference>
<dbReference type="Proteomes" id="UP001164250">
    <property type="component" value="Chromosome 13"/>
</dbReference>
<accession>A0ACC0ZZ46</accession>
<protein>
    <submittedName>
        <fullName evidence="1">Uncharacterized protein</fullName>
    </submittedName>
</protein>
<comment type="caution">
    <text evidence="1">The sequence shown here is derived from an EMBL/GenBank/DDBJ whole genome shotgun (WGS) entry which is preliminary data.</text>
</comment>
<evidence type="ECO:0000313" key="2">
    <source>
        <dbReference type="Proteomes" id="UP001164250"/>
    </source>
</evidence>
<reference evidence="2" key="1">
    <citation type="journal article" date="2023" name="G3 (Bethesda)">
        <title>Genome assembly and association tests identify interacting loci associated with vigor, precocity, and sex in interspecific pistachio rootstocks.</title>
        <authorList>
            <person name="Palmer W."/>
            <person name="Jacygrad E."/>
            <person name="Sagayaradj S."/>
            <person name="Cavanaugh K."/>
            <person name="Han R."/>
            <person name="Bertier L."/>
            <person name="Beede B."/>
            <person name="Kafkas S."/>
            <person name="Golino D."/>
            <person name="Preece J."/>
            <person name="Michelmore R."/>
        </authorList>
    </citation>
    <scope>NUCLEOTIDE SEQUENCE [LARGE SCALE GENOMIC DNA]</scope>
</reference>